<feature type="domain" description="Thiamine pyrophosphate enzyme N-terminal TPP-binding" evidence="6">
    <location>
        <begin position="19"/>
        <end position="120"/>
    </location>
</feature>
<feature type="domain" description="Thiamine pyrophosphate enzyme TPP-binding" evidence="5">
    <location>
        <begin position="394"/>
        <end position="532"/>
    </location>
</feature>
<reference evidence="7 8" key="1">
    <citation type="submission" date="2019-12" db="EMBL/GenBank/DDBJ databases">
        <title>Whole-genome sequencing of Allorhizobium vitis.</title>
        <authorList>
            <person name="Gan H.M."/>
            <person name="Szegedi E."/>
            <person name="Burr T."/>
            <person name="Savka M.A."/>
        </authorList>
    </citation>
    <scope>NUCLEOTIDE SEQUENCE [LARGE SCALE GENOMIC DNA]</scope>
    <source>
        <strain evidence="7 8">CG516</strain>
    </source>
</reference>
<proteinExistence type="inferred from homology"/>
<dbReference type="InterPro" id="IPR012000">
    <property type="entry name" value="Thiamin_PyroP_enz_cen_dom"/>
</dbReference>
<evidence type="ECO:0000313" key="7">
    <source>
        <dbReference type="EMBL" id="MUZ76017.1"/>
    </source>
</evidence>
<name>A0A6L6VPL0_AGRVI</name>
<dbReference type="SUPFAM" id="SSF52467">
    <property type="entry name" value="DHS-like NAD/FAD-binding domain"/>
    <property type="match status" value="1"/>
</dbReference>
<dbReference type="EMBL" id="WPHR01000044">
    <property type="protein sequence ID" value="MUZ76017.1"/>
    <property type="molecule type" value="Genomic_DNA"/>
</dbReference>
<dbReference type="Pfam" id="PF00205">
    <property type="entry name" value="TPP_enzyme_M"/>
    <property type="match status" value="1"/>
</dbReference>
<dbReference type="GO" id="GO:0000287">
    <property type="term" value="F:magnesium ion binding"/>
    <property type="evidence" value="ECO:0007669"/>
    <property type="project" value="InterPro"/>
</dbReference>
<dbReference type="InterPro" id="IPR012001">
    <property type="entry name" value="Thiamin_PyroP_enz_TPP-bd_dom"/>
</dbReference>
<dbReference type="InterPro" id="IPR045229">
    <property type="entry name" value="TPP_enz"/>
</dbReference>
<feature type="domain" description="Thiamine pyrophosphate enzyme central" evidence="4">
    <location>
        <begin position="202"/>
        <end position="337"/>
    </location>
</feature>
<dbReference type="EC" id="4.1.1.7" evidence="7"/>
<dbReference type="NCBIfam" id="NF005485">
    <property type="entry name" value="PRK07092.1"/>
    <property type="match status" value="1"/>
</dbReference>
<keyword evidence="7" id="KW-0456">Lyase</keyword>
<evidence type="ECO:0000313" key="8">
    <source>
        <dbReference type="Proteomes" id="UP000477951"/>
    </source>
</evidence>
<dbReference type="GO" id="GO:0050695">
    <property type="term" value="F:benzoylformate decarboxylase activity"/>
    <property type="evidence" value="ECO:0007669"/>
    <property type="project" value="UniProtKB-EC"/>
</dbReference>
<dbReference type="InterPro" id="IPR029035">
    <property type="entry name" value="DHS-like_NAD/FAD-binding_dom"/>
</dbReference>
<dbReference type="GO" id="GO:0019752">
    <property type="term" value="P:carboxylic acid metabolic process"/>
    <property type="evidence" value="ECO:0007669"/>
    <property type="project" value="UniProtKB-ARBA"/>
</dbReference>
<dbReference type="Gene3D" id="3.40.50.970">
    <property type="match status" value="2"/>
</dbReference>
<evidence type="ECO:0000259" key="4">
    <source>
        <dbReference type="Pfam" id="PF00205"/>
    </source>
</evidence>
<dbReference type="CDD" id="cd02002">
    <property type="entry name" value="TPP_BFDC"/>
    <property type="match status" value="1"/>
</dbReference>
<organism evidence="7 8">
    <name type="scientific">Agrobacterium vitis</name>
    <name type="common">Rhizobium vitis</name>
    <dbReference type="NCBI Taxonomy" id="373"/>
    <lineage>
        <taxon>Bacteria</taxon>
        <taxon>Pseudomonadati</taxon>
        <taxon>Pseudomonadota</taxon>
        <taxon>Alphaproteobacteria</taxon>
        <taxon>Hyphomicrobiales</taxon>
        <taxon>Rhizobiaceae</taxon>
        <taxon>Rhizobium/Agrobacterium group</taxon>
        <taxon>Agrobacterium</taxon>
    </lineage>
</organism>
<sequence length="543" mass="58429">MAQSGSTPATVRSLASQTTVREATMDLFRSLGVDKLFGNPGSTELPFLNRWPNDIQYVLGLQEASVVAMADGYARKTGRAAIVNVHSAAGLGHALGNVYTAYRNRAPLVIIAGQQSRELLPNMPFLGASDATTFPKPYVKYAIEPARAEDVPAAIAHAYRIAMQRPQGPTFVSVPVDDWDRPCAPVRFRTVSQDVAPDLGLIQTAAAEFARAKRPVIVAGPEVDEENAGPALVALAEKLQVPVLIAPFASRIAFPEDHPLFQGFLSAAPSEVSARLINYDAILVVGAPVFTYHIPGISELMDSDVSIIHLTTDGESAASAPIGTSIIGSVRFSLRALEQLLPSGRPHMLAERPQPPVPKKSKSISPQYFFHRLGQILPPEALLMEEAPSYRPLMQQRVKMREWGSFFTMASGGLGYGLPGAVGLAFADPEKRVVCLIGDGSFMYSAQALWTAAQHDQNLCVILLNNAGYGAMRSFSRVLNVSGVPGIDFQGLDFLSLSKGMGCQAKRATTTKELEEMLEDVVNGTGPTLLEVVLDSEIQSLYD</sequence>
<dbReference type="InterPro" id="IPR029061">
    <property type="entry name" value="THDP-binding"/>
</dbReference>
<dbReference type="SUPFAM" id="SSF52518">
    <property type="entry name" value="Thiamin diphosphate-binding fold (THDP-binding)"/>
    <property type="match status" value="2"/>
</dbReference>
<comment type="caution">
    <text evidence="7">The sequence shown here is derived from an EMBL/GenBank/DDBJ whole genome shotgun (WGS) entry which is preliminary data.</text>
</comment>
<evidence type="ECO:0000259" key="6">
    <source>
        <dbReference type="Pfam" id="PF02776"/>
    </source>
</evidence>
<dbReference type="Gene3D" id="3.40.50.1220">
    <property type="entry name" value="TPP-binding domain"/>
    <property type="match status" value="1"/>
</dbReference>
<dbReference type="GO" id="GO:0030976">
    <property type="term" value="F:thiamine pyrophosphate binding"/>
    <property type="evidence" value="ECO:0007669"/>
    <property type="project" value="InterPro"/>
</dbReference>
<dbReference type="Pfam" id="PF02776">
    <property type="entry name" value="TPP_enzyme_N"/>
    <property type="match status" value="1"/>
</dbReference>
<dbReference type="RefSeq" id="WP_156616521.1">
    <property type="nucleotide sequence ID" value="NZ_WPHR01000044.1"/>
</dbReference>
<dbReference type="GO" id="GO:0003984">
    <property type="term" value="F:acetolactate synthase activity"/>
    <property type="evidence" value="ECO:0007669"/>
    <property type="project" value="TreeGrafter"/>
</dbReference>
<dbReference type="CDD" id="cd07035">
    <property type="entry name" value="TPP_PYR_POX_like"/>
    <property type="match status" value="1"/>
</dbReference>
<accession>A0A6L6VPL0</accession>
<evidence type="ECO:0000259" key="5">
    <source>
        <dbReference type="Pfam" id="PF02775"/>
    </source>
</evidence>
<evidence type="ECO:0000256" key="2">
    <source>
        <dbReference type="ARBA" id="ARBA00023052"/>
    </source>
</evidence>
<keyword evidence="2 3" id="KW-0786">Thiamine pyrophosphate</keyword>
<dbReference type="GO" id="GO:0050660">
    <property type="term" value="F:flavin adenine dinucleotide binding"/>
    <property type="evidence" value="ECO:0007669"/>
    <property type="project" value="TreeGrafter"/>
</dbReference>
<dbReference type="PANTHER" id="PTHR18968">
    <property type="entry name" value="THIAMINE PYROPHOSPHATE ENZYMES"/>
    <property type="match status" value="1"/>
</dbReference>
<protein>
    <submittedName>
        <fullName evidence="7">Benzoylformate decarboxylase</fullName>
        <ecNumber evidence="7">4.1.1.7</ecNumber>
    </submittedName>
</protein>
<dbReference type="AlphaFoldDB" id="A0A6L6VPL0"/>
<evidence type="ECO:0000256" key="3">
    <source>
        <dbReference type="RuleBase" id="RU362132"/>
    </source>
</evidence>
<dbReference type="Pfam" id="PF02775">
    <property type="entry name" value="TPP_enzyme_C"/>
    <property type="match status" value="1"/>
</dbReference>
<gene>
    <name evidence="7" type="ORF">GOZ90_25535</name>
</gene>
<dbReference type="InterPro" id="IPR011766">
    <property type="entry name" value="TPP_enzyme_TPP-bd"/>
</dbReference>
<dbReference type="InterPro" id="IPR000399">
    <property type="entry name" value="TPP-bd_CS"/>
</dbReference>
<dbReference type="Proteomes" id="UP000477951">
    <property type="component" value="Unassembled WGS sequence"/>
</dbReference>
<evidence type="ECO:0000256" key="1">
    <source>
        <dbReference type="ARBA" id="ARBA00007812"/>
    </source>
</evidence>
<comment type="similarity">
    <text evidence="1 3">Belongs to the TPP enzyme family.</text>
</comment>
<dbReference type="PANTHER" id="PTHR18968:SF133">
    <property type="entry name" value="BENZOYLFORMATE DECARBOXYLASE"/>
    <property type="match status" value="1"/>
</dbReference>
<dbReference type="PROSITE" id="PS00187">
    <property type="entry name" value="TPP_ENZYMES"/>
    <property type="match status" value="1"/>
</dbReference>